<name>A0ACC2NCC2_9HYME</name>
<evidence type="ECO:0000313" key="1">
    <source>
        <dbReference type="EMBL" id="KAJ8668007.1"/>
    </source>
</evidence>
<proteinExistence type="predicted"/>
<protein>
    <submittedName>
        <fullName evidence="1">Uncharacterized protein</fullName>
    </submittedName>
</protein>
<dbReference type="EMBL" id="CM056744">
    <property type="protein sequence ID" value="KAJ8668007.1"/>
    <property type="molecule type" value="Genomic_DNA"/>
</dbReference>
<dbReference type="Proteomes" id="UP001239111">
    <property type="component" value="Chromosome 4"/>
</dbReference>
<gene>
    <name evidence="1" type="ORF">QAD02_009670</name>
</gene>
<accession>A0ACC2NCC2</accession>
<evidence type="ECO:0000313" key="2">
    <source>
        <dbReference type="Proteomes" id="UP001239111"/>
    </source>
</evidence>
<reference evidence="1" key="1">
    <citation type="submission" date="2023-04" db="EMBL/GenBank/DDBJ databases">
        <title>A chromosome-level genome assembly of the parasitoid wasp Eretmocerus hayati.</title>
        <authorList>
            <person name="Zhong Y."/>
            <person name="Liu S."/>
            <person name="Liu Y."/>
        </authorList>
    </citation>
    <scope>NUCLEOTIDE SEQUENCE</scope>
    <source>
        <strain evidence="1">ZJU_SS_LIU_2023</strain>
    </source>
</reference>
<comment type="caution">
    <text evidence="1">The sequence shown here is derived from an EMBL/GenBank/DDBJ whole genome shotgun (WGS) entry which is preliminary data.</text>
</comment>
<organism evidence="1 2">
    <name type="scientific">Eretmocerus hayati</name>
    <dbReference type="NCBI Taxonomy" id="131215"/>
    <lineage>
        <taxon>Eukaryota</taxon>
        <taxon>Metazoa</taxon>
        <taxon>Ecdysozoa</taxon>
        <taxon>Arthropoda</taxon>
        <taxon>Hexapoda</taxon>
        <taxon>Insecta</taxon>
        <taxon>Pterygota</taxon>
        <taxon>Neoptera</taxon>
        <taxon>Endopterygota</taxon>
        <taxon>Hymenoptera</taxon>
        <taxon>Apocrita</taxon>
        <taxon>Proctotrupomorpha</taxon>
        <taxon>Chalcidoidea</taxon>
        <taxon>Aphelinidae</taxon>
        <taxon>Aphelininae</taxon>
        <taxon>Eretmocerus</taxon>
    </lineage>
</organism>
<sequence length="658" mass="71199">MKFRILGLLITCLLISDIQAGWFSRSKGSSKGTGSKQKQTSSTSSTGHSSSHFLNNERGHSGGHTSQDHHQQSSRPAQTHSESPYKQQPAYNPSYTQHQPQHASAPNQPYVPSGGHGSHGFVAPPLPGSHSQPASAPYPVHAPNHPLPPTSNNHGSHSIYPPLPNNQPYHPSQQSYHPPSQSSHYPSNIPPFPGGSGHAPAPYQPYHPPSQSHYPQHAPPSGPYIPGQPQTVHVIHSNADSGYRRGGSSGGSGIGTAIATGVAGGVAAGATNAIVDHAISSIFRSSPSNTHTYPSAPPVGTPTTVTHITNNYYGEPNQQPGANPQFGAGQPPVVAGSSSPVQSAAPVSAQAPQGSPSTDSNVKAYPASTSNGVLSKTPEAQPEIPPANAGPVISDENLMKFTEELFDKQDRDLNQYIELNLQKKVSGNNPSETVPDEAPEPLFKLKPELDSVSTVRTLRALYDNYQRDGSKKEDLTPERRNEENAFLDEIVKTPVMSRALNWLVQEKFVEADEYEQKEVLKRMWFSHFDGTSSGFERIFLSEKFGDNGIVGMQNWIYFAHLESQQNVNYLGYVDMLNLNGKGALLKMNYQTEGITNKNATIFTGTPPELEMAIYTVCFYARPNNWCPVSLGGTKFFVLTHSFRSFGKDLIDLGFPAFS</sequence>
<keyword evidence="2" id="KW-1185">Reference proteome</keyword>